<protein>
    <submittedName>
        <fullName evidence="2">Uncharacterized protein</fullName>
    </submittedName>
</protein>
<reference evidence="2 3" key="1">
    <citation type="journal article" date="2018" name="Evol. Lett.">
        <title>Horizontal gene cluster transfer increased hallucinogenic mushroom diversity.</title>
        <authorList>
            <person name="Reynolds H.T."/>
            <person name="Vijayakumar V."/>
            <person name="Gluck-Thaler E."/>
            <person name="Korotkin H.B."/>
            <person name="Matheny P.B."/>
            <person name="Slot J.C."/>
        </authorList>
    </citation>
    <scope>NUCLEOTIDE SEQUENCE [LARGE SCALE GENOMIC DNA]</scope>
    <source>
        <strain evidence="2 3">SRW20</strain>
    </source>
</reference>
<evidence type="ECO:0000313" key="2">
    <source>
        <dbReference type="EMBL" id="PPQ98098.1"/>
    </source>
</evidence>
<proteinExistence type="predicted"/>
<feature type="region of interest" description="Disordered" evidence="1">
    <location>
        <begin position="148"/>
        <end position="205"/>
    </location>
</feature>
<dbReference type="OrthoDB" id="3064066at2759"/>
<gene>
    <name evidence="2" type="ORF">CVT26_003268</name>
</gene>
<dbReference type="AlphaFoldDB" id="A0A409Y554"/>
<feature type="region of interest" description="Disordered" evidence="1">
    <location>
        <begin position="1"/>
        <end position="35"/>
    </location>
</feature>
<evidence type="ECO:0000256" key="1">
    <source>
        <dbReference type="SAM" id="MobiDB-lite"/>
    </source>
</evidence>
<dbReference type="EMBL" id="NHYE01001148">
    <property type="protein sequence ID" value="PPQ98098.1"/>
    <property type="molecule type" value="Genomic_DNA"/>
</dbReference>
<accession>A0A409Y554</accession>
<evidence type="ECO:0000313" key="3">
    <source>
        <dbReference type="Proteomes" id="UP000284706"/>
    </source>
</evidence>
<keyword evidence="3" id="KW-1185">Reference proteome</keyword>
<name>A0A409Y554_9AGAR</name>
<comment type="caution">
    <text evidence="2">The sequence shown here is derived from an EMBL/GenBank/DDBJ whole genome shotgun (WGS) entry which is preliminary data.</text>
</comment>
<dbReference type="InParanoid" id="A0A409Y554"/>
<sequence length="330" mass="37203">MPPKRATLSSQASTAKRARQAPRKPYGPFGPFSTSEKTLKGLTRVEAIALNEERISEALHELAGPPPAVHRHSRVHKMSRPILCLGKTGDPRNAGRWFQMCTVKRELAWPDCRYPKWITDTPIDAEVLFDTDIPGRYFKIREELNMTDNGFSTRQDEPEEEEITEPRPFPELSPLGDTSDQVRSSSQQLKSPSSPPSNDMIPDNLPLNTSVGVTLMAWTKDNGPCIHCTVYPNIDGRVRLSEFKMALGTRGIEQGNSIEVYHFGKECWLPALWDTPLPIPSRDHVLLIRYAGVRQIKNFELYLPWVSDQSPVMLTPPSTGSRKGKERAIY</sequence>
<organism evidence="2 3">
    <name type="scientific">Gymnopilus dilepis</name>
    <dbReference type="NCBI Taxonomy" id="231916"/>
    <lineage>
        <taxon>Eukaryota</taxon>
        <taxon>Fungi</taxon>
        <taxon>Dikarya</taxon>
        <taxon>Basidiomycota</taxon>
        <taxon>Agaricomycotina</taxon>
        <taxon>Agaricomycetes</taxon>
        <taxon>Agaricomycetidae</taxon>
        <taxon>Agaricales</taxon>
        <taxon>Agaricineae</taxon>
        <taxon>Hymenogastraceae</taxon>
        <taxon>Gymnopilus</taxon>
    </lineage>
</organism>
<dbReference type="Proteomes" id="UP000284706">
    <property type="component" value="Unassembled WGS sequence"/>
</dbReference>